<evidence type="ECO:0000313" key="1">
    <source>
        <dbReference type="EMBL" id="RFZ38700.1"/>
    </source>
</evidence>
<reference evidence="1 2" key="1">
    <citation type="journal article" date="2018" name="Sci. Rep.">
        <title>Extensive genomic diversity among Mycobacterium marinum strains revealed by whole genome sequencing.</title>
        <authorList>
            <person name="Das S."/>
            <person name="Pettersson B.M."/>
            <person name="Behra P.R."/>
            <person name="Mallick A."/>
            <person name="Cheramie M."/>
            <person name="Ramesh M."/>
            <person name="Shirreff L."/>
            <person name="DuCote T."/>
            <person name="Dasgupta S."/>
            <person name="Ennis D.G."/>
            <person name="Kirsebom L.A."/>
        </authorList>
    </citation>
    <scope>NUCLEOTIDE SEQUENCE [LARGE SCALE GENOMIC DNA]</scope>
    <source>
        <strain evidence="1 2">Davis1</strain>
    </source>
</reference>
<organism evidence="1 2">
    <name type="scientific">Mycobacterium marinum</name>
    <dbReference type="NCBI Taxonomy" id="1781"/>
    <lineage>
        <taxon>Bacteria</taxon>
        <taxon>Bacillati</taxon>
        <taxon>Actinomycetota</taxon>
        <taxon>Actinomycetes</taxon>
        <taxon>Mycobacteriales</taxon>
        <taxon>Mycobacteriaceae</taxon>
        <taxon>Mycobacterium</taxon>
        <taxon>Mycobacterium ulcerans group</taxon>
    </lineage>
</organism>
<protein>
    <submittedName>
        <fullName evidence="1">Uncharacterized protein</fullName>
    </submittedName>
</protein>
<dbReference type="AlphaFoldDB" id="A0A3E2MTR3"/>
<name>A0A3E2MTR3_MYCMR</name>
<dbReference type="Proteomes" id="UP000257451">
    <property type="component" value="Unassembled WGS sequence"/>
</dbReference>
<evidence type="ECO:0000313" key="2">
    <source>
        <dbReference type="Proteomes" id="UP000257451"/>
    </source>
</evidence>
<sequence>MLSGWRRFRSAECIAGLNSPPGPWVGIEAFHGHKYTARDRVAVFACGLAEKKG</sequence>
<proteinExistence type="predicted"/>
<accession>A0A3E2MTR3</accession>
<comment type="caution">
    <text evidence="1">The sequence shown here is derived from an EMBL/GenBank/DDBJ whole genome shotgun (WGS) entry which is preliminary data.</text>
</comment>
<gene>
    <name evidence="1" type="ORF">DAVIS_03534</name>
</gene>
<dbReference type="EMBL" id="PEDF01000115">
    <property type="protein sequence ID" value="RFZ38700.1"/>
    <property type="molecule type" value="Genomic_DNA"/>
</dbReference>